<evidence type="ECO:0000313" key="23">
    <source>
        <dbReference type="EMBL" id="TRX89826.1"/>
    </source>
</evidence>
<dbReference type="Pfam" id="PF21010">
    <property type="entry name" value="HA2_C"/>
    <property type="match status" value="1"/>
</dbReference>
<evidence type="ECO:0000259" key="22">
    <source>
        <dbReference type="PROSITE" id="PS51805"/>
    </source>
</evidence>
<dbReference type="InterPro" id="IPR044756">
    <property type="entry name" value="DHX15_DEXHc"/>
</dbReference>
<evidence type="ECO:0000256" key="13">
    <source>
        <dbReference type="ARBA" id="ARBA00024333"/>
    </source>
</evidence>
<dbReference type="GO" id="GO:0003724">
    <property type="term" value="F:RNA helicase activity"/>
    <property type="evidence" value="ECO:0007669"/>
    <property type="project" value="UniProtKB-EC"/>
</dbReference>
<dbReference type="GO" id="GO:0003723">
    <property type="term" value="F:RNA binding"/>
    <property type="evidence" value="ECO:0007669"/>
    <property type="project" value="TreeGrafter"/>
</dbReference>
<dbReference type="InterPro" id="IPR048333">
    <property type="entry name" value="HA2_WH"/>
</dbReference>
<feature type="compositionally biased region" description="Polar residues" evidence="17">
    <location>
        <begin position="1114"/>
        <end position="1149"/>
    </location>
</feature>
<dbReference type="GO" id="GO:0000390">
    <property type="term" value="P:spliceosomal complex disassembly"/>
    <property type="evidence" value="ECO:0007669"/>
    <property type="project" value="UniProtKB-ARBA"/>
</dbReference>
<evidence type="ECO:0000259" key="20">
    <source>
        <dbReference type="PROSITE" id="PS51192"/>
    </source>
</evidence>
<dbReference type="Pfam" id="PF02373">
    <property type="entry name" value="JmjC"/>
    <property type="match status" value="1"/>
</dbReference>
<keyword evidence="11" id="KW-0508">mRNA splicing</keyword>
<evidence type="ECO:0000256" key="10">
    <source>
        <dbReference type="ARBA" id="ARBA00022840"/>
    </source>
</evidence>
<evidence type="ECO:0000256" key="17">
    <source>
        <dbReference type="SAM" id="MobiDB-lite"/>
    </source>
</evidence>
<organism evidence="23 24">
    <name type="scientific">Xylaria flabelliformis</name>
    <dbReference type="NCBI Taxonomy" id="2512241"/>
    <lineage>
        <taxon>Eukaryota</taxon>
        <taxon>Fungi</taxon>
        <taxon>Dikarya</taxon>
        <taxon>Ascomycota</taxon>
        <taxon>Pezizomycotina</taxon>
        <taxon>Sordariomycetes</taxon>
        <taxon>Xylariomycetidae</taxon>
        <taxon>Xylariales</taxon>
        <taxon>Xylariaceae</taxon>
        <taxon>Xylaria</taxon>
    </lineage>
</organism>
<dbReference type="Proteomes" id="UP000319160">
    <property type="component" value="Unassembled WGS sequence"/>
</dbReference>
<keyword evidence="10" id="KW-0067">ATP-binding</keyword>
<dbReference type="Pfam" id="PF23258">
    <property type="entry name" value="DUF7072"/>
    <property type="match status" value="1"/>
</dbReference>
<evidence type="ECO:0000256" key="5">
    <source>
        <dbReference type="ARBA" id="ARBA00022741"/>
    </source>
</evidence>
<dbReference type="PROSITE" id="PS51192">
    <property type="entry name" value="HELICASE_ATP_BIND_1"/>
    <property type="match status" value="1"/>
</dbReference>
<feature type="domain" description="Helicase C-terminal" evidence="21">
    <location>
        <begin position="2132"/>
        <end position="2317"/>
    </location>
</feature>
<dbReference type="Gene3D" id="3.30.40.10">
    <property type="entry name" value="Zinc/RING finger domain, C3HC4 (zinc finger)"/>
    <property type="match status" value="1"/>
</dbReference>
<dbReference type="PROSITE" id="PS00690">
    <property type="entry name" value="DEAH_ATP_HELICASE"/>
    <property type="match status" value="1"/>
</dbReference>
<dbReference type="PROSITE" id="PS51184">
    <property type="entry name" value="JMJC"/>
    <property type="match status" value="1"/>
</dbReference>
<feature type="domain" description="PHD-type" evidence="22">
    <location>
        <begin position="652"/>
        <end position="775"/>
    </location>
</feature>
<feature type="compositionally biased region" description="Basic and acidic residues" evidence="17">
    <location>
        <begin position="989"/>
        <end position="1000"/>
    </location>
</feature>
<dbReference type="CDD" id="cd17973">
    <property type="entry name" value="DEXHc_DHX15"/>
    <property type="match status" value="1"/>
</dbReference>
<dbReference type="Pfam" id="PF00270">
    <property type="entry name" value="DEAD"/>
    <property type="match status" value="1"/>
</dbReference>
<evidence type="ECO:0000256" key="8">
    <source>
        <dbReference type="ARBA" id="ARBA00022806"/>
    </source>
</evidence>
<dbReference type="SMART" id="SM00249">
    <property type="entry name" value="PHD"/>
    <property type="match status" value="1"/>
</dbReference>
<dbReference type="Gene3D" id="3.40.50.300">
    <property type="entry name" value="P-loop containing nucleotide triphosphate hydrolases"/>
    <property type="match status" value="2"/>
</dbReference>
<dbReference type="Pfam" id="PF07717">
    <property type="entry name" value="OB_NTP_bind"/>
    <property type="match status" value="1"/>
</dbReference>
<dbReference type="InterPro" id="IPR027417">
    <property type="entry name" value="P-loop_NTPase"/>
</dbReference>
<dbReference type="InterPro" id="IPR002464">
    <property type="entry name" value="DNA/RNA_helicase_DEAH_CS"/>
</dbReference>
<dbReference type="Pfam" id="PF13832">
    <property type="entry name" value="zf-HC5HC2H_2"/>
    <property type="match status" value="1"/>
</dbReference>
<name>A0A553HPE5_9PEZI</name>
<dbReference type="PANTHER" id="PTHR18934:SF109">
    <property type="entry name" value="ATP-DEPENDENT RNA HELICASE DHX15 HOMOLOG"/>
    <property type="match status" value="1"/>
</dbReference>
<dbReference type="FunFam" id="3.40.50.300:FF:000324">
    <property type="entry name" value="pre-mRNA-splicing factor ATP-dependent RNA helicase DHX15"/>
    <property type="match status" value="1"/>
</dbReference>
<dbReference type="InterPro" id="IPR034732">
    <property type="entry name" value="EPHD"/>
</dbReference>
<keyword evidence="24" id="KW-1185">Reference proteome</keyword>
<dbReference type="InterPro" id="IPR011545">
    <property type="entry name" value="DEAD/DEAH_box_helicase_dom"/>
</dbReference>
<evidence type="ECO:0000256" key="16">
    <source>
        <dbReference type="ARBA" id="ARBA00055599"/>
    </source>
</evidence>
<feature type="region of interest" description="Disordered" evidence="17">
    <location>
        <begin position="1897"/>
        <end position="1921"/>
    </location>
</feature>
<comment type="catalytic activity">
    <reaction evidence="15">
        <text>N(6),N(6),N(6)-trimethyl-L-lysyl(9)-[histone H3] + 2 2-oxoglutarate + 2 O2 = N(6)-methyl-L-lysyl(9)-[histone H3] + 2 formaldehyde + 2 succinate + 2 CO2</text>
        <dbReference type="Rhea" id="RHEA:60200"/>
        <dbReference type="Rhea" id="RHEA-COMP:15538"/>
        <dbReference type="Rhea" id="RHEA-COMP:15542"/>
        <dbReference type="ChEBI" id="CHEBI:15379"/>
        <dbReference type="ChEBI" id="CHEBI:16526"/>
        <dbReference type="ChEBI" id="CHEBI:16810"/>
        <dbReference type="ChEBI" id="CHEBI:16842"/>
        <dbReference type="ChEBI" id="CHEBI:30031"/>
        <dbReference type="ChEBI" id="CHEBI:61929"/>
        <dbReference type="ChEBI" id="CHEBI:61961"/>
        <dbReference type="EC" id="1.14.11.66"/>
    </reaction>
</comment>
<keyword evidence="5" id="KW-0547">Nucleotide-binding</keyword>
<dbReference type="SUPFAM" id="SSF52540">
    <property type="entry name" value="P-loop containing nucleoside triphosphate hydrolases"/>
    <property type="match status" value="1"/>
</dbReference>
<feature type="compositionally biased region" description="Polar residues" evidence="17">
    <location>
        <begin position="235"/>
        <end position="248"/>
    </location>
</feature>
<feature type="compositionally biased region" description="Polar residues" evidence="17">
    <location>
        <begin position="1679"/>
        <end position="1694"/>
    </location>
</feature>
<gene>
    <name evidence="23" type="ORF">FHL15_009259</name>
</gene>
<dbReference type="InterPro" id="IPR013083">
    <property type="entry name" value="Znf_RING/FYVE/PHD"/>
</dbReference>
<evidence type="ECO:0000259" key="21">
    <source>
        <dbReference type="PROSITE" id="PS51194"/>
    </source>
</evidence>
<reference evidence="24" key="1">
    <citation type="submission" date="2019-06" db="EMBL/GenBank/DDBJ databases">
        <title>Draft genome sequence of the griseofulvin-producing fungus Xylaria cubensis strain G536.</title>
        <authorList>
            <person name="Mead M.E."/>
            <person name="Raja H.A."/>
            <person name="Steenwyk J.L."/>
            <person name="Knowles S.L."/>
            <person name="Oberlies N.H."/>
            <person name="Rokas A."/>
        </authorList>
    </citation>
    <scope>NUCLEOTIDE SEQUENCE [LARGE SCALE GENOMIC DNA]</scope>
    <source>
        <strain evidence="24">G536</strain>
    </source>
</reference>
<dbReference type="Pfam" id="PF02375">
    <property type="entry name" value="JmjN"/>
    <property type="match status" value="1"/>
</dbReference>
<dbReference type="SMART" id="SM00558">
    <property type="entry name" value="JmjC"/>
    <property type="match status" value="1"/>
</dbReference>
<feature type="compositionally biased region" description="Basic and acidic residues" evidence="17">
    <location>
        <begin position="1897"/>
        <end position="1908"/>
    </location>
</feature>
<comment type="similarity">
    <text evidence="13">Belongs to the DEAD box helicase family. DEAH subfamily. DDX15/PRP43 sub-subfamily.</text>
</comment>
<comment type="caution">
    <text evidence="23">The sequence shown here is derived from an EMBL/GenBank/DDBJ whole genome shotgun (WGS) entry which is preliminary data.</text>
</comment>
<feature type="domain" description="JmjN" evidence="18">
    <location>
        <begin position="127"/>
        <end position="168"/>
    </location>
</feature>
<feature type="compositionally biased region" description="Pro residues" evidence="17">
    <location>
        <begin position="963"/>
        <end position="972"/>
    </location>
</feature>
<evidence type="ECO:0000256" key="6">
    <source>
        <dbReference type="ARBA" id="ARBA00022771"/>
    </source>
</evidence>
<feature type="region of interest" description="Disordered" evidence="17">
    <location>
        <begin position="938"/>
        <end position="1013"/>
    </location>
</feature>
<dbReference type="PANTHER" id="PTHR18934">
    <property type="entry name" value="ATP-DEPENDENT RNA HELICASE"/>
    <property type="match status" value="1"/>
</dbReference>
<keyword evidence="3" id="KW-0507">mRNA processing</keyword>
<dbReference type="SMART" id="SM00487">
    <property type="entry name" value="DEXDc"/>
    <property type="match status" value="1"/>
</dbReference>
<dbReference type="GO" id="GO:0140684">
    <property type="term" value="F:histone H3K9me2/H3K9me3 demethylase activity"/>
    <property type="evidence" value="ECO:0007669"/>
    <property type="project" value="UniProtKB-EC"/>
</dbReference>
<evidence type="ECO:0000256" key="14">
    <source>
        <dbReference type="ARBA" id="ARBA00047984"/>
    </source>
</evidence>
<feature type="region of interest" description="Disordered" evidence="17">
    <location>
        <begin position="1493"/>
        <end position="1614"/>
    </location>
</feature>
<dbReference type="GO" id="GO:0071014">
    <property type="term" value="C:post-mRNA release spliceosomal complex"/>
    <property type="evidence" value="ECO:0007669"/>
    <property type="project" value="UniProtKB-ARBA"/>
</dbReference>
<dbReference type="SMART" id="SM00545">
    <property type="entry name" value="JmjN"/>
    <property type="match status" value="1"/>
</dbReference>
<evidence type="ECO:0000256" key="11">
    <source>
        <dbReference type="ARBA" id="ARBA00023187"/>
    </source>
</evidence>
<feature type="region of interest" description="Disordered" evidence="17">
    <location>
        <begin position="1"/>
        <end position="124"/>
    </location>
</feature>
<comment type="subcellular location">
    <subcellularLocation>
        <location evidence="1">Nucleus</location>
    </subcellularLocation>
</comment>
<feature type="region of interest" description="Disordered" evidence="17">
    <location>
        <begin position="1418"/>
        <end position="1442"/>
    </location>
</feature>
<dbReference type="InterPro" id="IPR001650">
    <property type="entry name" value="Helicase_C-like"/>
</dbReference>
<dbReference type="Pfam" id="PF00271">
    <property type="entry name" value="Helicase_C"/>
    <property type="match status" value="1"/>
</dbReference>
<accession>A0A553HPE5</accession>
<evidence type="ECO:0000313" key="24">
    <source>
        <dbReference type="Proteomes" id="UP000319160"/>
    </source>
</evidence>
<comment type="catalytic activity">
    <reaction evidence="14">
        <text>ATP + H2O = ADP + phosphate + H(+)</text>
        <dbReference type="Rhea" id="RHEA:13065"/>
        <dbReference type="ChEBI" id="CHEBI:15377"/>
        <dbReference type="ChEBI" id="CHEBI:15378"/>
        <dbReference type="ChEBI" id="CHEBI:30616"/>
        <dbReference type="ChEBI" id="CHEBI:43474"/>
        <dbReference type="ChEBI" id="CHEBI:456216"/>
        <dbReference type="EC" id="3.6.4.13"/>
    </reaction>
</comment>
<evidence type="ECO:0000256" key="12">
    <source>
        <dbReference type="ARBA" id="ARBA00023242"/>
    </source>
</evidence>
<keyword evidence="4" id="KW-0479">Metal-binding</keyword>
<feature type="region of interest" description="Disordered" evidence="17">
    <location>
        <begin position="1649"/>
        <end position="1724"/>
    </location>
</feature>
<dbReference type="InterPro" id="IPR001965">
    <property type="entry name" value="Znf_PHD"/>
</dbReference>
<keyword evidence="8" id="KW-0347">Helicase</keyword>
<feature type="compositionally biased region" description="Basic residues" evidence="17">
    <location>
        <begin position="617"/>
        <end position="630"/>
    </location>
</feature>
<feature type="compositionally biased region" description="Basic and acidic residues" evidence="17">
    <location>
        <begin position="1847"/>
        <end position="1857"/>
    </location>
</feature>
<feature type="compositionally biased region" description="Basic residues" evidence="17">
    <location>
        <begin position="1800"/>
        <end position="1812"/>
    </location>
</feature>
<dbReference type="GO" id="GO:0016787">
    <property type="term" value="F:hydrolase activity"/>
    <property type="evidence" value="ECO:0007669"/>
    <property type="project" value="UniProtKB-KW"/>
</dbReference>
<keyword evidence="9" id="KW-0862">Zinc</keyword>
<feature type="compositionally biased region" description="Low complexity" evidence="17">
    <location>
        <begin position="1507"/>
        <end position="1523"/>
    </location>
</feature>
<evidence type="ECO:0000256" key="3">
    <source>
        <dbReference type="ARBA" id="ARBA00022664"/>
    </source>
</evidence>
<dbReference type="FunFam" id="1.20.120.1080:FF:000003">
    <property type="entry name" value="Pre-mRNA-splicing factor ATP-dependent RNA helicase PRP43"/>
    <property type="match status" value="1"/>
</dbReference>
<feature type="region of interest" description="Disordered" evidence="17">
    <location>
        <begin position="1025"/>
        <end position="1249"/>
    </location>
</feature>
<feature type="compositionally biased region" description="Low complexity" evidence="17">
    <location>
        <begin position="1418"/>
        <end position="1430"/>
    </location>
</feature>
<feature type="region of interest" description="Disordered" evidence="17">
    <location>
        <begin position="1788"/>
        <end position="1857"/>
    </location>
</feature>
<comment type="function">
    <text evidence="16">Pre-mRNA processing factor involved in disassembly of spliceosomes after the release of mature mRNA.</text>
</comment>
<dbReference type="InterPro" id="IPR014001">
    <property type="entry name" value="Helicase_ATP-bd"/>
</dbReference>
<keyword evidence="7" id="KW-0378">Hydrolase</keyword>
<feature type="domain" description="Helicase ATP-binding" evidence="20">
    <location>
        <begin position="1945"/>
        <end position="2110"/>
    </location>
</feature>
<dbReference type="Gene3D" id="1.20.120.1080">
    <property type="match status" value="1"/>
</dbReference>
<dbReference type="PROSITE" id="PS51805">
    <property type="entry name" value="EPHD"/>
    <property type="match status" value="1"/>
</dbReference>
<feature type="compositionally biased region" description="Low complexity" evidence="17">
    <location>
        <begin position="1157"/>
        <end position="1168"/>
    </location>
</feature>
<feature type="compositionally biased region" description="Basic and acidic residues" evidence="17">
    <location>
        <begin position="1819"/>
        <end position="1829"/>
    </location>
</feature>
<dbReference type="STRING" id="2512241.A0A553HPE5"/>
<dbReference type="InterPro" id="IPR055500">
    <property type="entry name" value="DUF7072"/>
</dbReference>
<keyword evidence="6" id="KW-0863">Zinc-finger</keyword>
<feature type="compositionally biased region" description="Acidic residues" evidence="17">
    <location>
        <begin position="74"/>
        <end position="87"/>
    </location>
</feature>
<dbReference type="InterPro" id="IPR007502">
    <property type="entry name" value="Helicase-assoc_dom"/>
</dbReference>
<evidence type="ECO:0000256" key="7">
    <source>
        <dbReference type="ARBA" id="ARBA00022801"/>
    </source>
</evidence>
<evidence type="ECO:0000256" key="1">
    <source>
        <dbReference type="ARBA" id="ARBA00004123"/>
    </source>
</evidence>
<evidence type="ECO:0000256" key="15">
    <source>
        <dbReference type="ARBA" id="ARBA00049349"/>
    </source>
</evidence>
<dbReference type="PROSITE" id="PS51194">
    <property type="entry name" value="HELICASE_CTER"/>
    <property type="match status" value="1"/>
</dbReference>
<feature type="compositionally biased region" description="Polar residues" evidence="17">
    <location>
        <begin position="975"/>
        <end position="987"/>
    </location>
</feature>
<feature type="compositionally biased region" description="Low complexity" evidence="17">
    <location>
        <begin position="1662"/>
        <end position="1678"/>
    </location>
</feature>
<evidence type="ECO:0000259" key="18">
    <source>
        <dbReference type="PROSITE" id="PS51183"/>
    </source>
</evidence>
<dbReference type="Pfam" id="PF04408">
    <property type="entry name" value="WHD_HA2"/>
    <property type="match status" value="1"/>
</dbReference>
<dbReference type="CDD" id="cd15571">
    <property type="entry name" value="ePHD"/>
    <property type="match status" value="1"/>
</dbReference>
<keyword evidence="12" id="KW-0539">Nucleus</keyword>
<dbReference type="CDD" id="cd18791">
    <property type="entry name" value="SF2_C_RHA"/>
    <property type="match status" value="1"/>
</dbReference>
<evidence type="ECO:0000256" key="9">
    <source>
        <dbReference type="ARBA" id="ARBA00022833"/>
    </source>
</evidence>
<proteinExistence type="inferred from homology"/>
<feature type="compositionally biased region" description="Low complexity" evidence="17">
    <location>
        <begin position="1076"/>
        <end position="1105"/>
    </location>
</feature>
<dbReference type="SMART" id="SM00847">
    <property type="entry name" value="HA2"/>
    <property type="match status" value="1"/>
</dbReference>
<dbReference type="EMBL" id="VFLP01000062">
    <property type="protein sequence ID" value="TRX89826.1"/>
    <property type="molecule type" value="Genomic_DNA"/>
</dbReference>
<dbReference type="SUPFAM" id="SSF51197">
    <property type="entry name" value="Clavaminate synthase-like"/>
    <property type="match status" value="1"/>
</dbReference>
<feature type="compositionally biased region" description="Acidic residues" evidence="17">
    <location>
        <begin position="585"/>
        <end position="606"/>
    </location>
</feature>
<dbReference type="InterPro" id="IPR011709">
    <property type="entry name" value="DEAD-box_helicase_OB_fold"/>
</dbReference>
<dbReference type="InterPro" id="IPR003347">
    <property type="entry name" value="JmjC_dom"/>
</dbReference>
<dbReference type="PROSITE" id="PS51183">
    <property type="entry name" value="JMJN"/>
    <property type="match status" value="1"/>
</dbReference>
<dbReference type="GO" id="GO:0008270">
    <property type="term" value="F:zinc ion binding"/>
    <property type="evidence" value="ECO:0007669"/>
    <property type="project" value="UniProtKB-KW"/>
</dbReference>
<comment type="similarity">
    <text evidence="2">Belongs to the JHDM3 histone demethylase family.</text>
</comment>
<evidence type="ECO:0000256" key="2">
    <source>
        <dbReference type="ARBA" id="ARBA00009711"/>
    </source>
</evidence>
<dbReference type="SMART" id="SM00490">
    <property type="entry name" value="HELICc"/>
    <property type="match status" value="1"/>
</dbReference>
<sequence length="2602" mass="289411">MSVEATDALVAPAPELPTLLHDNAPSPAHDDGPTQSDAKVADASADCADPHPSPKPIGLHSPPDSNSAMKLDGSDDDSELSDVEDPTLEPGQLPFFHAQPTPQPTVEPTPEDEDIGEVTPDHWSGTVPVFRPDMHQFKDFKKFMEKVDPYGMKSGIIKIIPPQEWKDKLPVLDDLVKQIRVREPIKQEIMGSNGTYRQVNILHQRAYNLPQWRQLCDQSEHQPPAKRGERRAQAPSRSKGTPVSTSSGPKRRSAAVSANTGGRSTRSKTKRAGAKGGATELEERPMTPVSPSAEAIIDSVEQDIGDDIEDDDPVPPTVGRMGAIRQAKPKEQSTSARRKYARREGSAKVDEEAFKDFDYRMDISDYTPERCEDLERIYWKTLTYAPPLYGADVLGTLFDDTTESWNLNKLPNLLDVLGTKVPGVNTAYLYLGMWKATFAWHLEDVDLYSINYLHFGAPKQWYSISQGDARRFEAAMKSIWPTDAKACGQFLRHKAFLISPNHLQQYFNIKVNKCVSYPGEFVVTYPYGYHSGYNLGYNCAEAVNFALDSWLPMGKIAKKCECAQAQDSVWVDVYEIERKLRGEETEYEETEDEEEDDDDEEEEDELERGMPIPRSAHTIKLKTNGRKRKRATADKGERKTKKIRLRLKSQVEPPCCLCPHDIPGIELLPTDNDRKAHRLCALYGAETWIETVDGKEVVTNVANISKARLDLKCLFCRSKRGTCFQCSHKKCVRSYHATCAAAAGVFVEEAEVPIFGEDGTEYKEQAFEFNCRFHRTKRDRKLDGTVLEDDQKTRRAALALKKGDICQLQYHRGEIFAGIIIENRESEQTFLLDIIPNGERVEVEWKWLLLPDPADFHLPHASRNAVPMPTSRKAKDLINATRKRIEEPPRPEEPFVEGGFVWAEFNHHDLEANKAQAKVDLSKENQIWYYLGRNSTDARPQYTEDPRKKQHNCKSNFLDSIPRPAPPPPPPRKSYGSTFSIHNTTPAPKTEKPYQYKPRDPVPPAFIRSPFTPHQFVPKPSLYTAQQFEPKPSPSTTFFHHTQPTNRPNFSTSSQSTPIPSPLPYYTFQHSPYVPPGQQVQRVRQTPQPQSSTSTSQQRPQQTPQRPQPTPQSAPYSTAQSANQTQPSQSSIPRPATTFVSEVSAQPACTPSALPKQQSVSRRSSLQRPTPPQTASGHARNKSSVSSHSGRLALGSGQRFGTPPSSYGHARGDSMTKSPFSHGFSQPPGLGPSPSPQNSQLFQTQARARSSSLVSNISLNTPMTSSAIRPSSSTSAQALAGHLQSVVSSRSSKEPRPSVIQKYAFFQVHHNRDSTKYRTPYAHWGGFTNGYEGSLRAHLMRTPDALFGVRKQSIGLNGTNPGLSSSSHAPVAGVLLSNSAKDDVALHSQSPIAHHTSTITPVTDDGIHVPLSAPIEAQSAPSLAAQSSTAKESSDWYPGPVGGSSHWDSNVNAGTALHPAIRAHYAAMLQNRNVKVETHCDTGSMTQPLAMIPPLPTNPSTHPKLVTSPATTPPLSGSTSTTPFGQLTPGPTRQPKSTTPIPPPPVPVSSGVPQRTATPASSAKTAPVMPKQTHIPAPRPWEALRKSQSMPAQPVSAQPSTPASTMTTASPALMTPSPQALFGYIEPESAGHFPQMVFQPNHVVQSTGFRASPVRQPPPAAAPTAQPASPVAVRSSPSTDTTSLQSPATISGEQPTPLPLPLANPAAASSQAGGTPDLPEGPTVTQCNEKQLFMADEDDDTFRLDFGRRALRNYYMKTGLTRRGISFLPWLPLLPGSTSLNTTFAASHESIANSPSSTSSRRRQQRRRRRYPRASLTMADERSPKVSKSERKRSRSPADTNSSTKRVKVERGQHEYEDQKKIKAEDNPYLAHWNGNDSNGVINGKLPAGSPLRHFQRRETTAKQAHDAEDGDNNPFTGEPHSEQYFSILKTRRNLPVHKQRQEFLDLYQKSQILVFVGETGSGKTTQIPQYVVYDELPHLNHKMVACTQPRRVAAMSVAQRVADELDVNLGEEVGYSIRFEDKTSSKTILKYMTDGMLLREAMHDHNMSRYSCIILDEAHERTLATDILMALLKDITRRRSDLKLIVMSATLDAQKFQRYFFDAPLLVVPGRTHPVEIFYTPEPEKDYVEGAIRTVLQIHAGEADGDILLFLTGEEEIEDTCRKISLEVDELVRETECGPMAVYPLYGTLPPHQQQRIFDPPPAPFKKGGRPGRKCIISTNIAETSLTIDGIVYVVDPGFSKQKIYNPRLRVESLLVSAISKASAQQRAGRAGRTKPGKCFRLYTEKAFKEELIEQTYPEILRSNLANTVLELKKLGVVDLVHFDLMDPPAPETMMRALEELNYLACLDDEGELTRLGSLASEFPLDPALAVMLISSPEFYCSNEILSLTALLSVPQIFVRPAQKRREADEMKNLFKHPDGDHLTMLNVYHAFKGILGRGDDAKKWCHQHYLSFRHLSSADNVRAQLKRIMETQSLDLVSTDFQDKDYYTNIRRALVAGFFMQVAKRENNKIYRTLKDNNSAVMLHPSTVLGADYDWVIYNEFVLTSKQYVRTVTGIRPEWLLELAPQYYDLESWEGQKDVKQALKAVADKMRRRAAMKAGR</sequence>
<protein>
    <submittedName>
        <fullName evidence="23">Uncharacterized protein</fullName>
    </submittedName>
</protein>
<dbReference type="OrthoDB" id="9547406at2759"/>
<feature type="compositionally biased region" description="Low complexity" evidence="17">
    <location>
        <begin position="1596"/>
        <end position="1614"/>
    </location>
</feature>
<dbReference type="Gene3D" id="2.60.120.650">
    <property type="entry name" value="Cupin"/>
    <property type="match status" value="2"/>
</dbReference>
<evidence type="ECO:0000256" key="4">
    <source>
        <dbReference type="ARBA" id="ARBA00022723"/>
    </source>
</evidence>
<feature type="region of interest" description="Disordered" evidence="17">
    <location>
        <begin position="325"/>
        <end position="344"/>
    </location>
</feature>
<feature type="compositionally biased region" description="Low complexity" evidence="17">
    <location>
        <begin position="1548"/>
        <end position="1567"/>
    </location>
</feature>
<feature type="region of interest" description="Disordered" evidence="17">
    <location>
        <begin position="582"/>
        <end position="640"/>
    </location>
</feature>
<feature type="domain" description="JmjC" evidence="19">
    <location>
        <begin position="399"/>
        <end position="562"/>
    </location>
</feature>
<feature type="compositionally biased region" description="Polar residues" evidence="17">
    <location>
        <begin position="1034"/>
        <end position="1050"/>
    </location>
</feature>
<dbReference type="FunFam" id="2.60.120.650:FF:000024">
    <property type="entry name" value="Putative jumonji family transcription factor"/>
    <property type="match status" value="1"/>
</dbReference>
<dbReference type="InterPro" id="IPR003349">
    <property type="entry name" value="JmjN"/>
</dbReference>
<dbReference type="GO" id="GO:0005524">
    <property type="term" value="F:ATP binding"/>
    <property type="evidence" value="ECO:0007669"/>
    <property type="project" value="UniProtKB-KW"/>
</dbReference>
<dbReference type="FunFam" id="3.40.50.300:FF:000007">
    <property type="entry name" value="Pre-mRNA-splicing factor ATP-dependent RNA helicase"/>
    <property type="match status" value="1"/>
</dbReference>
<evidence type="ECO:0000259" key="19">
    <source>
        <dbReference type="PROSITE" id="PS51184"/>
    </source>
</evidence>
<feature type="region of interest" description="Disordered" evidence="17">
    <location>
        <begin position="219"/>
        <end position="290"/>
    </location>
</feature>